<accession>A0A6G6AMY2</accession>
<geneLocation type="plasmid" evidence="1">
    <name>p4M9F</name>
</geneLocation>
<protein>
    <submittedName>
        <fullName evidence="1">Uncharacterized protein</fullName>
    </submittedName>
</protein>
<evidence type="ECO:0000313" key="1">
    <source>
        <dbReference type="EMBL" id="QID23510.1"/>
    </source>
</evidence>
<sequence length="46" mass="5552">MAYNDKQFGCIKKRKSWLSFFQRKGITVAVGKTDRLFYIEFKKLFI</sequence>
<organism evidence="1">
    <name type="scientific">Escherichia coli</name>
    <dbReference type="NCBI Taxonomy" id="562"/>
    <lineage>
        <taxon>Bacteria</taxon>
        <taxon>Pseudomonadati</taxon>
        <taxon>Pseudomonadota</taxon>
        <taxon>Gammaproteobacteria</taxon>
        <taxon>Enterobacterales</taxon>
        <taxon>Enterobacteriaceae</taxon>
        <taxon>Escherichia</taxon>
    </lineage>
</organism>
<dbReference type="EMBL" id="MN256759">
    <property type="protein sequence ID" value="QID23510.1"/>
    <property type="molecule type" value="Genomic_DNA"/>
</dbReference>
<name>A0A6G6AMY2_ECOLX</name>
<reference evidence="1" key="1">
    <citation type="submission" date="2019-08" db="EMBL/GenBank/DDBJ databases">
        <authorList>
            <person name="Yao H."/>
        </authorList>
    </citation>
    <scope>NUCLEOTIDE SEQUENCE</scope>
    <source>
        <strain evidence="1">4M9F</strain>
        <plasmid evidence="1">p4M9F</plasmid>
    </source>
</reference>
<proteinExistence type="predicted"/>
<dbReference type="AlphaFoldDB" id="A0A6G6AMY2"/>
<keyword evidence="1" id="KW-0614">Plasmid</keyword>